<dbReference type="InterPro" id="IPR051532">
    <property type="entry name" value="Ester_Hydrolysis_Enzymes"/>
</dbReference>
<sequence>MQPLAALLAAAALLAFSLAAPARAEDGKVKVVALGTSLTAGYGLEQAEGFVPQLQAALEAKGLDVEVENAGVSGDTSAGGLARLDWSIDDDVDAVIVELGSNDALRGFDPQQTRNNLTAILEALAARDLPVLLTGMLAPPNLGEEYGAEFAAIYPDLASRYGVLFYPFFLEGVAADAALNQPDGIHPNADGVQVIVEAITPYAVQLVEHARKDTSS</sequence>
<keyword evidence="4" id="KW-1185">Reference proteome</keyword>
<reference evidence="3 4" key="1">
    <citation type="journal article" date="2016" name="Int. J. Syst. Evol. Microbiol.">
        <title>Pyruvatibacter mobilis gen. nov., sp. nov., a marine bacterium from the culture broth of Picochlorum sp. 122.</title>
        <authorList>
            <person name="Wang G."/>
            <person name="Tang M."/>
            <person name="Wu H."/>
            <person name="Dai S."/>
            <person name="Li T."/>
            <person name="Chen C."/>
            <person name="He H."/>
            <person name="Fan J."/>
            <person name="Xiang W."/>
            <person name="Li X."/>
        </authorList>
    </citation>
    <scope>NUCLEOTIDE SEQUENCE [LARGE SCALE GENOMIC DNA]</scope>
    <source>
        <strain evidence="3 4">GYP-11</strain>
    </source>
</reference>
<dbReference type="InterPro" id="IPR013830">
    <property type="entry name" value="SGNH_hydro"/>
</dbReference>
<dbReference type="Proteomes" id="UP000470384">
    <property type="component" value="Unassembled WGS sequence"/>
</dbReference>
<organism evidence="3 4">
    <name type="scientific">Pyruvatibacter mobilis</name>
    <dbReference type="NCBI Taxonomy" id="1712261"/>
    <lineage>
        <taxon>Bacteria</taxon>
        <taxon>Pseudomonadati</taxon>
        <taxon>Pseudomonadota</taxon>
        <taxon>Alphaproteobacteria</taxon>
        <taxon>Hyphomicrobiales</taxon>
        <taxon>Parvibaculaceae</taxon>
        <taxon>Pyruvatibacter</taxon>
    </lineage>
</organism>
<dbReference type="EMBL" id="WXYQ01000001">
    <property type="protein sequence ID" value="NBG94199.1"/>
    <property type="molecule type" value="Genomic_DNA"/>
</dbReference>
<dbReference type="InterPro" id="IPR036514">
    <property type="entry name" value="SGNH_hydro_sf"/>
</dbReference>
<dbReference type="AlphaFoldDB" id="A0A845Q7A9"/>
<evidence type="ECO:0000259" key="2">
    <source>
        <dbReference type="Pfam" id="PF13472"/>
    </source>
</evidence>
<feature type="signal peptide" evidence="1">
    <location>
        <begin position="1"/>
        <end position="24"/>
    </location>
</feature>
<dbReference type="Pfam" id="PF13472">
    <property type="entry name" value="Lipase_GDSL_2"/>
    <property type="match status" value="1"/>
</dbReference>
<dbReference type="SUPFAM" id="SSF52266">
    <property type="entry name" value="SGNH hydrolase"/>
    <property type="match status" value="1"/>
</dbReference>
<protein>
    <submittedName>
        <fullName evidence="3">Arylesterase</fullName>
    </submittedName>
</protein>
<name>A0A845Q7A9_9HYPH</name>
<feature type="domain" description="SGNH hydrolase-type esterase" evidence="2">
    <location>
        <begin position="33"/>
        <end position="193"/>
    </location>
</feature>
<evidence type="ECO:0000313" key="3">
    <source>
        <dbReference type="EMBL" id="NBG94199.1"/>
    </source>
</evidence>
<feature type="chain" id="PRO_5032992707" evidence="1">
    <location>
        <begin position="25"/>
        <end position="216"/>
    </location>
</feature>
<evidence type="ECO:0000313" key="4">
    <source>
        <dbReference type="Proteomes" id="UP000470384"/>
    </source>
</evidence>
<comment type="caution">
    <text evidence="3">The sequence shown here is derived from an EMBL/GenBank/DDBJ whole genome shotgun (WGS) entry which is preliminary data.</text>
</comment>
<accession>A0A845Q7A9</accession>
<keyword evidence="1" id="KW-0732">Signal</keyword>
<dbReference type="CDD" id="cd01822">
    <property type="entry name" value="Lysophospholipase_L1_like"/>
    <property type="match status" value="1"/>
</dbReference>
<evidence type="ECO:0000256" key="1">
    <source>
        <dbReference type="SAM" id="SignalP"/>
    </source>
</evidence>
<dbReference type="Gene3D" id="3.40.50.1110">
    <property type="entry name" value="SGNH hydrolase"/>
    <property type="match status" value="1"/>
</dbReference>
<dbReference type="PANTHER" id="PTHR30383:SF24">
    <property type="entry name" value="THIOESTERASE 1_PROTEASE 1_LYSOPHOSPHOLIPASE L1"/>
    <property type="match status" value="1"/>
</dbReference>
<dbReference type="OrthoDB" id="9786188at2"/>
<gene>
    <name evidence="3" type="ORF">GTQ45_00470</name>
</gene>
<dbReference type="PANTHER" id="PTHR30383">
    <property type="entry name" value="THIOESTERASE 1/PROTEASE 1/LYSOPHOSPHOLIPASE L1"/>
    <property type="match status" value="1"/>
</dbReference>
<dbReference type="GO" id="GO:0004622">
    <property type="term" value="F:phosphatidylcholine lysophospholipase activity"/>
    <property type="evidence" value="ECO:0007669"/>
    <property type="project" value="TreeGrafter"/>
</dbReference>
<proteinExistence type="predicted"/>